<protein>
    <submittedName>
        <fullName evidence="7">Intraflagellar transport protein 20 homolog</fullName>
    </submittedName>
</protein>
<dbReference type="PANTHER" id="PTHR31978">
    <property type="entry name" value="INTRAFLAGELLAR TRANSPORT PROTEIN 20 HOMOLOG"/>
    <property type="match status" value="1"/>
</dbReference>
<dbReference type="STRING" id="51028.A0A0N4V8N6"/>
<evidence type="ECO:0000256" key="2">
    <source>
        <dbReference type="ARBA" id="ARBA00023054"/>
    </source>
</evidence>
<name>A0A0N4V8N6_ENTVE</name>
<keyword evidence="2 4" id="KW-0175">Coiled coil</keyword>
<dbReference type="PANTHER" id="PTHR31978:SF1">
    <property type="entry name" value="INTRAFLAGELLAR TRANSPORT PROTEIN 20 HOMOLOG"/>
    <property type="match status" value="1"/>
</dbReference>
<dbReference type="GO" id="GO:0097546">
    <property type="term" value="C:ciliary base"/>
    <property type="evidence" value="ECO:0007669"/>
    <property type="project" value="TreeGrafter"/>
</dbReference>
<accession>A0A0N4V8N6</accession>
<dbReference type="InterPro" id="IPR028172">
    <property type="entry name" value="FT20"/>
</dbReference>
<dbReference type="OrthoDB" id="10254896at2759"/>
<comment type="subcellular location">
    <subcellularLocation>
        <location evidence="1">Cell projection</location>
        <location evidence="1">Cilium</location>
    </subcellularLocation>
</comment>
<keyword evidence="6" id="KW-1185">Reference proteome</keyword>
<dbReference type="GO" id="GO:0061512">
    <property type="term" value="P:protein localization to cilium"/>
    <property type="evidence" value="ECO:0007669"/>
    <property type="project" value="TreeGrafter"/>
</dbReference>
<keyword evidence="3" id="KW-0966">Cell projection</keyword>
<dbReference type="WBParaSite" id="EVEC_0000674901-mRNA-1">
    <property type="protein sequence ID" value="EVEC_0000674901-mRNA-1"/>
    <property type="gene ID" value="EVEC_0000674901"/>
</dbReference>
<dbReference type="Proteomes" id="UP000274131">
    <property type="component" value="Unassembled WGS sequence"/>
</dbReference>
<dbReference type="GO" id="GO:0005813">
    <property type="term" value="C:centrosome"/>
    <property type="evidence" value="ECO:0007669"/>
    <property type="project" value="TreeGrafter"/>
</dbReference>
<evidence type="ECO:0000256" key="1">
    <source>
        <dbReference type="ARBA" id="ARBA00004138"/>
    </source>
</evidence>
<reference evidence="7" key="1">
    <citation type="submission" date="2017-02" db="UniProtKB">
        <authorList>
            <consortium name="WormBaseParasite"/>
        </authorList>
    </citation>
    <scope>IDENTIFICATION</scope>
</reference>
<gene>
    <name evidence="5" type="ORF">EVEC_LOCUS6297</name>
</gene>
<feature type="coiled-coil region" evidence="4">
    <location>
        <begin position="90"/>
        <end position="131"/>
    </location>
</feature>
<evidence type="ECO:0000313" key="6">
    <source>
        <dbReference type="Proteomes" id="UP000274131"/>
    </source>
</evidence>
<dbReference type="GO" id="GO:0005737">
    <property type="term" value="C:cytoplasm"/>
    <property type="evidence" value="ECO:0007669"/>
    <property type="project" value="TreeGrafter"/>
</dbReference>
<evidence type="ECO:0000256" key="4">
    <source>
        <dbReference type="SAM" id="Coils"/>
    </source>
</evidence>
<dbReference type="GO" id="GO:0036064">
    <property type="term" value="C:ciliary basal body"/>
    <property type="evidence" value="ECO:0007669"/>
    <property type="project" value="TreeGrafter"/>
</dbReference>
<organism evidence="7">
    <name type="scientific">Enterobius vermicularis</name>
    <name type="common">Human pinworm</name>
    <dbReference type="NCBI Taxonomy" id="51028"/>
    <lineage>
        <taxon>Eukaryota</taxon>
        <taxon>Metazoa</taxon>
        <taxon>Ecdysozoa</taxon>
        <taxon>Nematoda</taxon>
        <taxon>Chromadorea</taxon>
        <taxon>Rhabditida</taxon>
        <taxon>Spirurina</taxon>
        <taxon>Oxyuridomorpha</taxon>
        <taxon>Oxyuroidea</taxon>
        <taxon>Oxyuridae</taxon>
        <taxon>Enterobius</taxon>
    </lineage>
</organism>
<evidence type="ECO:0000313" key="7">
    <source>
        <dbReference type="WBParaSite" id="EVEC_0000674901-mRNA-1"/>
    </source>
</evidence>
<reference evidence="5 6" key="2">
    <citation type="submission" date="2018-10" db="EMBL/GenBank/DDBJ databases">
        <authorList>
            <consortium name="Pathogen Informatics"/>
        </authorList>
    </citation>
    <scope>NUCLEOTIDE SEQUENCE [LARGE SCALE GENOMIC DNA]</scope>
</reference>
<dbReference type="AlphaFoldDB" id="A0A0N4V8N6"/>
<dbReference type="Pfam" id="PF14931">
    <property type="entry name" value="IFT20"/>
    <property type="match status" value="1"/>
</dbReference>
<evidence type="ECO:0000256" key="3">
    <source>
        <dbReference type="ARBA" id="ARBA00023273"/>
    </source>
</evidence>
<dbReference type="GO" id="GO:0060271">
    <property type="term" value="P:cilium assembly"/>
    <property type="evidence" value="ECO:0007669"/>
    <property type="project" value="TreeGrafter"/>
</dbReference>
<sequence length="132" mass="15186">MSDEVLGRSGLHVDAFNKLRLIQPELADSSGQLRDEIKSFSGEITNFQTETKEIIEALANCAEVINQMKIAAITSQYAIKSDESKATYDIQRLEILIRERQIELERLHTELEAMKREEEEQKEYLQKLLSNS</sequence>
<proteinExistence type="predicted"/>
<dbReference type="EMBL" id="UXUI01008459">
    <property type="protein sequence ID" value="VDD91546.1"/>
    <property type="molecule type" value="Genomic_DNA"/>
</dbReference>
<evidence type="ECO:0000313" key="5">
    <source>
        <dbReference type="EMBL" id="VDD91546.1"/>
    </source>
</evidence>
<dbReference type="GO" id="GO:0030990">
    <property type="term" value="C:intraciliary transport particle"/>
    <property type="evidence" value="ECO:0007669"/>
    <property type="project" value="TreeGrafter"/>
</dbReference>
<dbReference type="GO" id="GO:0097730">
    <property type="term" value="C:non-motile cilium"/>
    <property type="evidence" value="ECO:0007669"/>
    <property type="project" value="TreeGrafter"/>
</dbReference>